<accession>F3UAZ6</accession>
<organism evidence="1 2">
    <name type="scientific">Streptococcus sanguinis SK1056</name>
    <dbReference type="NCBI Taxonomy" id="888820"/>
    <lineage>
        <taxon>Bacteria</taxon>
        <taxon>Bacillati</taxon>
        <taxon>Bacillota</taxon>
        <taxon>Bacilli</taxon>
        <taxon>Lactobacillales</taxon>
        <taxon>Streptococcaceae</taxon>
        <taxon>Streptococcus</taxon>
    </lineage>
</organism>
<name>F3UAZ6_STRSA</name>
<evidence type="ECO:0000313" key="2">
    <source>
        <dbReference type="Proteomes" id="UP000004171"/>
    </source>
</evidence>
<sequence>MPFFISPSFYFNQFSGNFPKRVKQAYSSAETSFIISFGYPQQLKPSCIALERLSGEMSCTLAGKGSSDSNNQQDIPL</sequence>
<dbReference type="Proteomes" id="UP000004171">
    <property type="component" value="Unassembled WGS sequence"/>
</dbReference>
<protein>
    <submittedName>
        <fullName evidence="1">Uncharacterized protein</fullName>
    </submittedName>
</protein>
<reference evidence="1 2" key="1">
    <citation type="submission" date="2011-03" db="EMBL/GenBank/DDBJ databases">
        <authorList>
            <person name="Muzny D."/>
            <person name="Qin X."/>
            <person name="Deng J."/>
            <person name="Jiang H."/>
            <person name="Liu Y."/>
            <person name="Qu J."/>
            <person name="Song X.-Z."/>
            <person name="Zhang L."/>
            <person name="Thornton R."/>
            <person name="Coyle M."/>
            <person name="Francisco L."/>
            <person name="Jackson L."/>
            <person name="Javaid M."/>
            <person name="Korchina V."/>
            <person name="Kovar C."/>
            <person name="Mata R."/>
            <person name="Mathew T."/>
            <person name="Ngo R."/>
            <person name="Nguyen L."/>
            <person name="Nguyen N."/>
            <person name="Okwuonu G."/>
            <person name="Ongeri F."/>
            <person name="Pham C."/>
            <person name="Simmons D."/>
            <person name="Wilczek-Boney K."/>
            <person name="Hale W."/>
            <person name="Jakkamsetti A."/>
            <person name="Pham P."/>
            <person name="Ruth R."/>
            <person name="San Lucas F."/>
            <person name="Warren J."/>
            <person name="Zhang J."/>
            <person name="Zhao Z."/>
            <person name="Zhou C."/>
            <person name="Zhu D."/>
            <person name="Lee S."/>
            <person name="Bess C."/>
            <person name="Blankenburg K."/>
            <person name="Forbes L."/>
            <person name="Fu Q."/>
            <person name="Gubbala S."/>
            <person name="Hirani K."/>
            <person name="Jayaseelan J.C."/>
            <person name="Lara F."/>
            <person name="Munidasa M."/>
            <person name="Palculict T."/>
            <person name="Patil S."/>
            <person name="Pu L.-L."/>
            <person name="Saada N."/>
            <person name="Tang L."/>
            <person name="Weissenberger G."/>
            <person name="Zhu Y."/>
            <person name="Hemphill L."/>
            <person name="Shang Y."/>
            <person name="Youmans B."/>
            <person name="Ayvaz T."/>
            <person name="Ross M."/>
            <person name="Santibanez J."/>
            <person name="Aqrawi P."/>
            <person name="Gross S."/>
            <person name="Joshi V."/>
            <person name="Fowler G."/>
            <person name="Nazareth L."/>
            <person name="Reid J."/>
            <person name="Worley K."/>
            <person name="Petrosino J."/>
            <person name="Highlander S."/>
            <person name="Gibbs R."/>
        </authorList>
    </citation>
    <scope>NUCLEOTIDE SEQUENCE [LARGE SCALE GENOMIC DNA]</scope>
    <source>
        <strain evidence="1 2">SK1056</strain>
    </source>
</reference>
<gene>
    <name evidence="1" type="ORF">HMPREF9393_0639</name>
</gene>
<dbReference type="AlphaFoldDB" id="F3UAZ6"/>
<comment type="caution">
    <text evidence="1">The sequence shown here is derived from an EMBL/GenBank/DDBJ whole genome shotgun (WGS) entry which is preliminary data.</text>
</comment>
<evidence type="ECO:0000313" key="1">
    <source>
        <dbReference type="EMBL" id="EGJ39017.1"/>
    </source>
</evidence>
<dbReference type="EMBL" id="AFFL01000002">
    <property type="protein sequence ID" value="EGJ39017.1"/>
    <property type="molecule type" value="Genomic_DNA"/>
</dbReference>
<proteinExistence type="predicted"/>
<dbReference type="HOGENOM" id="CLU_2636635_0_0_9"/>